<dbReference type="STRING" id="571298.SAMN04488026_101161"/>
<dbReference type="AlphaFoldDB" id="A0A1G8QPI2"/>
<sequence length="285" mass="32226">MPQGRKRLARYGFRKKIDPLAGILRNGNMIDHIAGQTFHARRGQLKNAFQYGVDFVLADLPAADGPGLLSFNRFNLWHISDRDHGGPRGHGRGVDWFRDILAARGFPLEGARLVLLTQPSFLWFQFNPVSFWIALRDDQPCAFVAEVNSTFGQRHCYVCAHDDFRPILRTDRLTATKLMHVSPFQKIAGEYHFNFGLTDSSVDIRITYENGREGVIATLKGNRRPATNNSLAWSALRRPFGAARVLALIHWQALILYLKRAPFLKRQPPPETLVSNGHALSENEA</sequence>
<evidence type="ECO:0000313" key="1">
    <source>
        <dbReference type="EMBL" id="SDJ06571.1"/>
    </source>
</evidence>
<dbReference type="EMBL" id="FNEK01000011">
    <property type="protein sequence ID" value="SDJ06571.1"/>
    <property type="molecule type" value="Genomic_DNA"/>
</dbReference>
<gene>
    <name evidence="1" type="ORF">SAMN04488026_101161</name>
</gene>
<dbReference type="Proteomes" id="UP000199382">
    <property type="component" value="Unassembled WGS sequence"/>
</dbReference>
<dbReference type="InterPro" id="IPR010775">
    <property type="entry name" value="DUF1365"/>
</dbReference>
<accession>A0A1G8QPI2</accession>
<evidence type="ECO:0008006" key="3">
    <source>
        <dbReference type="Google" id="ProtNLM"/>
    </source>
</evidence>
<protein>
    <recommendedName>
        <fullName evidence="3">Cyclopropane-fatty-acyl-phospholipid synthase</fullName>
    </recommendedName>
</protein>
<organism evidence="1 2">
    <name type="scientific">Aliiruegeria lutimaris</name>
    <dbReference type="NCBI Taxonomy" id="571298"/>
    <lineage>
        <taxon>Bacteria</taxon>
        <taxon>Pseudomonadati</taxon>
        <taxon>Pseudomonadota</taxon>
        <taxon>Alphaproteobacteria</taxon>
        <taxon>Rhodobacterales</taxon>
        <taxon>Roseobacteraceae</taxon>
        <taxon>Aliiruegeria</taxon>
    </lineage>
</organism>
<dbReference type="Pfam" id="PF07103">
    <property type="entry name" value="DUF1365"/>
    <property type="match status" value="1"/>
</dbReference>
<dbReference type="PANTHER" id="PTHR33973">
    <property type="entry name" value="OS07G0153300 PROTEIN"/>
    <property type="match status" value="1"/>
</dbReference>
<dbReference type="PANTHER" id="PTHR33973:SF4">
    <property type="entry name" value="OS07G0153300 PROTEIN"/>
    <property type="match status" value="1"/>
</dbReference>
<keyword evidence="2" id="KW-1185">Reference proteome</keyword>
<evidence type="ECO:0000313" key="2">
    <source>
        <dbReference type="Proteomes" id="UP000199382"/>
    </source>
</evidence>
<proteinExistence type="predicted"/>
<name>A0A1G8QPI2_9RHOB</name>
<reference evidence="1 2" key="1">
    <citation type="submission" date="2016-10" db="EMBL/GenBank/DDBJ databases">
        <authorList>
            <person name="de Groot N.N."/>
        </authorList>
    </citation>
    <scope>NUCLEOTIDE SEQUENCE [LARGE SCALE GENOMIC DNA]</scope>
    <source>
        <strain evidence="1 2">DSM 25294</strain>
    </source>
</reference>